<name>M6U4J5_9LEPT</name>
<dbReference type="Proteomes" id="UP000012153">
    <property type="component" value="Unassembled WGS sequence"/>
</dbReference>
<proteinExistence type="predicted"/>
<gene>
    <name evidence="1" type="ORF">LEP1GSC186_1730</name>
</gene>
<protein>
    <submittedName>
        <fullName evidence="1">Uncharacterized protein</fullName>
    </submittedName>
</protein>
<dbReference type="AlphaFoldDB" id="M6U4J5"/>
<sequence>MRGKLSVSLLGSLEVTQRLASRVARQVALWSQVIGIL</sequence>
<evidence type="ECO:0000313" key="1">
    <source>
        <dbReference type="EMBL" id="EMO39947.1"/>
    </source>
</evidence>
<accession>M6U4J5</accession>
<organism evidence="1 2">
    <name type="scientific">Leptospira noguchii serovar Autumnalis str. ZUN142</name>
    <dbReference type="NCBI Taxonomy" id="1085540"/>
    <lineage>
        <taxon>Bacteria</taxon>
        <taxon>Pseudomonadati</taxon>
        <taxon>Spirochaetota</taxon>
        <taxon>Spirochaetia</taxon>
        <taxon>Leptospirales</taxon>
        <taxon>Leptospiraceae</taxon>
        <taxon>Leptospira</taxon>
    </lineage>
</organism>
<reference evidence="1 2" key="1">
    <citation type="submission" date="2013-01" db="EMBL/GenBank/DDBJ databases">
        <authorList>
            <person name="Harkins D.M."/>
            <person name="Durkin A.S."/>
            <person name="Brinkac L.M."/>
            <person name="Haft D.H."/>
            <person name="Selengut J.D."/>
            <person name="Sanka R."/>
            <person name="DePew J."/>
            <person name="Purushe J."/>
            <person name="Matthias M.A."/>
            <person name="Vinetz J.M."/>
            <person name="Sutton G.G."/>
            <person name="Nierman W.C."/>
            <person name="Fouts D.E."/>
        </authorList>
    </citation>
    <scope>NUCLEOTIDE SEQUENCE [LARGE SCALE GENOMIC DNA]</scope>
    <source>
        <strain evidence="1 2">ZUN142</strain>
    </source>
</reference>
<comment type="caution">
    <text evidence="1">The sequence shown here is derived from an EMBL/GenBank/DDBJ whole genome shotgun (WGS) entry which is preliminary data.</text>
</comment>
<evidence type="ECO:0000313" key="2">
    <source>
        <dbReference type="Proteomes" id="UP000012153"/>
    </source>
</evidence>
<dbReference type="EMBL" id="AHOP02000044">
    <property type="protein sequence ID" value="EMO39947.1"/>
    <property type="molecule type" value="Genomic_DNA"/>
</dbReference>